<keyword evidence="2" id="KW-1185">Reference proteome</keyword>
<dbReference type="EMBL" id="CP001812">
    <property type="protein sequence ID" value="ADL36054.1"/>
    <property type="molecule type" value="Genomic_DNA"/>
</dbReference>
<proteinExistence type="predicted"/>
<dbReference type="AlphaFoldDB" id="E0S3S2"/>
<gene>
    <name evidence="1" type="ordered locus">bpr_II115</name>
</gene>
<name>E0S3S2_BUTPB</name>
<sequence length="118" mass="13460">MKKYRFAETEKFARQISDNWKLYANKEGFKCLDLSSSQMEGYSLVFSIRLAPGFTDRLMITLLNKEAKISYLDATISDTTFQSLAYVLDAMLGYARDVMSCVIREDEKVDISISAVDN</sequence>
<dbReference type="RefSeq" id="WP_013282703.1">
    <property type="nucleotide sequence ID" value="NC_014389.1"/>
</dbReference>
<keyword evidence="1" id="KW-0614">Plasmid</keyword>
<reference evidence="1 2" key="1">
    <citation type="journal article" date="2010" name="PLoS ONE">
        <title>The glycobiome of the rumen bacterium Butyrivibrio proteoclasticus B316(T) highlights adaptation to a polysaccharide-rich environment.</title>
        <authorList>
            <person name="Kelly W.J."/>
            <person name="Leahy S.C."/>
            <person name="Altermann E."/>
            <person name="Yeoman C.J."/>
            <person name="Dunne J.C."/>
            <person name="Kong Z."/>
            <person name="Pacheco D.M."/>
            <person name="Li D."/>
            <person name="Noel S.J."/>
            <person name="Moon C.D."/>
            <person name="Cookson A.L."/>
            <person name="Attwood G.T."/>
        </authorList>
    </citation>
    <scope>NUCLEOTIDE SEQUENCE [LARGE SCALE GENOMIC DNA]</scope>
    <source>
        <strain evidence="2">ATCC 51982 / DSM 14932 / B316</strain>
        <plasmid evidence="2">Plasmid pCY360</plasmid>
    </source>
</reference>
<accession>E0S3S2</accession>
<protein>
    <submittedName>
        <fullName evidence="1">Uncharacterized protein</fullName>
    </submittedName>
</protein>
<dbReference type="Proteomes" id="UP000001299">
    <property type="component" value="Plasmid pCY360"/>
</dbReference>
<geneLocation type="plasmid" evidence="1 2">
    <name>pCY360</name>
</geneLocation>
<evidence type="ECO:0000313" key="1">
    <source>
        <dbReference type="EMBL" id="ADL36054.1"/>
    </source>
</evidence>
<organism evidence="1 2">
    <name type="scientific">Butyrivibrio proteoclasticus (strain ATCC 51982 / DSM 14932 / B316)</name>
    <name type="common">Clostridium proteoclasticum</name>
    <dbReference type="NCBI Taxonomy" id="515622"/>
    <lineage>
        <taxon>Bacteria</taxon>
        <taxon>Bacillati</taxon>
        <taxon>Bacillota</taxon>
        <taxon>Clostridia</taxon>
        <taxon>Lachnospirales</taxon>
        <taxon>Lachnospiraceae</taxon>
        <taxon>Butyrivibrio</taxon>
    </lineage>
</organism>
<dbReference type="HOGENOM" id="CLU_2068756_0_0_9"/>
<evidence type="ECO:0000313" key="2">
    <source>
        <dbReference type="Proteomes" id="UP000001299"/>
    </source>
</evidence>
<dbReference type="KEGG" id="bpb:bpr_II115"/>